<gene>
    <name evidence="2" type="ORF">PAHAL_5G247200</name>
</gene>
<dbReference type="EMBL" id="CM008050">
    <property type="protein sequence ID" value="PVH38374.1"/>
    <property type="molecule type" value="Genomic_DNA"/>
</dbReference>
<name>A0A2T8IL20_9POAL</name>
<proteinExistence type="predicted"/>
<feature type="region of interest" description="Disordered" evidence="1">
    <location>
        <begin position="33"/>
        <end position="56"/>
    </location>
</feature>
<reference evidence="2" key="1">
    <citation type="submission" date="2018-04" db="EMBL/GenBank/DDBJ databases">
        <title>WGS assembly of Panicum hallii.</title>
        <authorList>
            <person name="Lovell J."/>
            <person name="Jenkins J."/>
            <person name="Lowry D."/>
            <person name="Mamidi S."/>
            <person name="Sreedasyam A."/>
            <person name="Weng X."/>
            <person name="Barry K."/>
            <person name="Bonette J."/>
            <person name="Campitelli B."/>
            <person name="Daum C."/>
            <person name="Gordon S."/>
            <person name="Gould B."/>
            <person name="Lipzen A."/>
            <person name="Macqueen A."/>
            <person name="Palacio-Mejia J."/>
            <person name="Plott C."/>
            <person name="Shakirov E."/>
            <person name="Shu S."/>
            <person name="Yoshinaga Y."/>
            <person name="Zane M."/>
            <person name="Rokhsar D."/>
            <person name="Grimwood J."/>
            <person name="Schmutz J."/>
            <person name="Juenger T."/>
        </authorList>
    </citation>
    <scope>NUCLEOTIDE SEQUENCE [LARGE SCALE GENOMIC DNA]</scope>
    <source>
        <strain evidence="2">FIL2</strain>
    </source>
</reference>
<sequence>MVQLKTLHSFYKRKRDEQVVGEGEDLFDCPLALGLPGLEPQRQEEQEGTAGGEENN</sequence>
<evidence type="ECO:0000313" key="2">
    <source>
        <dbReference type="EMBL" id="PVH38374.1"/>
    </source>
</evidence>
<dbReference type="Gramene" id="PVH38374">
    <property type="protein sequence ID" value="PVH38374"/>
    <property type="gene ID" value="PAHAL_5G247200"/>
</dbReference>
<dbReference type="AlphaFoldDB" id="A0A2T8IL20"/>
<dbReference type="Proteomes" id="UP000243499">
    <property type="component" value="Chromosome 5"/>
</dbReference>
<protein>
    <submittedName>
        <fullName evidence="2">Uncharacterized protein</fullName>
    </submittedName>
</protein>
<organism evidence="2">
    <name type="scientific">Panicum hallii</name>
    <dbReference type="NCBI Taxonomy" id="206008"/>
    <lineage>
        <taxon>Eukaryota</taxon>
        <taxon>Viridiplantae</taxon>
        <taxon>Streptophyta</taxon>
        <taxon>Embryophyta</taxon>
        <taxon>Tracheophyta</taxon>
        <taxon>Spermatophyta</taxon>
        <taxon>Magnoliopsida</taxon>
        <taxon>Liliopsida</taxon>
        <taxon>Poales</taxon>
        <taxon>Poaceae</taxon>
        <taxon>PACMAD clade</taxon>
        <taxon>Panicoideae</taxon>
        <taxon>Panicodae</taxon>
        <taxon>Paniceae</taxon>
        <taxon>Panicinae</taxon>
        <taxon>Panicum</taxon>
        <taxon>Panicum sect. Panicum</taxon>
    </lineage>
</organism>
<evidence type="ECO:0000256" key="1">
    <source>
        <dbReference type="SAM" id="MobiDB-lite"/>
    </source>
</evidence>
<accession>A0A2T8IL20</accession>